<gene>
    <name evidence="2" type="ORF">IAG44_26160</name>
</gene>
<proteinExistence type="predicted"/>
<sequence>MEKRGIRRRLALATVALTASAAVALATPAVADEAPAATGVAPAATEVAPAVTNALHTARVWKKPGKGPAPTACYGRKVRTFPFRTGTVVVYKRPGYVCAVTLAERPGGRQKISVTVQARGNAAVTRGWVNARTSPAVTVHAGHRCVRVAGRVGRGEVKSGWILC</sequence>
<keyword evidence="1" id="KW-0732">Signal</keyword>
<feature type="chain" id="PRO_5028908130" description="Secreted protein" evidence="1">
    <location>
        <begin position="32"/>
        <end position="164"/>
    </location>
</feature>
<dbReference type="KEGG" id="sroi:IAG44_26160"/>
<accession>A0A7H0IT31</accession>
<keyword evidence="3" id="KW-1185">Reference proteome</keyword>
<evidence type="ECO:0000313" key="2">
    <source>
        <dbReference type="EMBL" id="QNP75947.1"/>
    </source>
</evidence>
<reference evidence="2 3" key="1">
    <citation type="submission" date="2020-08" db="EMBL/GenBank/DDBJ databases">
        <title>A novel species.</title>
        <authorList>
            <person name="Gao J."/>
        </authorList>
    </citation>
    <scope>NUCLEOTIDE SEQUENCE [LARGE SCALE GENOMIC DNA]</scope>
    <source>
        <strain evidence="2 3">CRXT-G-22</strain>
    </source>
</reference>
<evidence type="ECO:0000256" key="1">
    <source>
        <dbReference type="SAM" id="SignalP"/>
    </source>
</evidence>
<dbReference type="Proteomes" id="UP000516052">
    <property type="component" value="Chromosome"/>
</dbReference>
<dbReference type="PROSITE" id="PS51318">
    <property type="entry name" value="TAT"/>
    <property type="match status" value="1"/>
</dbReference>
<dbReference type="AlphaFoldDB" id="A0A7H0IT31"/>
<dbReference type="InterPro" id="IPR006311">
    <property type="entry name" value="TAT_signal"/>
</dbReference>
<organism evidence="2 3">
    <name type="scientific">Streptomyces roseirectus</name>
    <dbReference type="NCBI Taxonomy" id="2768066"/>
    <lineage>
        <taxon>Bacteria</taxon>
        <taxon>Bacillati</taxon>
        <taxon>Actinomycetota</taxon>
        <taxon>Actinomycetes</taxon>
        <taxon>Kitasatosporales</taxon>
        <taxon>Streptomycetaceae</taxon>
        <taxon>Streptomyces</taxon>
    </lineage>
</organism>
<name>A0A7H0IT31_9ACTN</name>
<protein>
    <recommendedName>
        <fullName evidence="4">Secreted protein</fullName>
    </recommendedName>
</protein>
<evidence type="ECO:0008006" key="4">
    <source>
        <dbReference type="Google" id="ProtNLM"/>
    </source>
</evidence>
<evidence type="ECO:0000313" key="3">
    <source>
        <dbReference type="Proteomes" id="UP000516052"/>
    </source>
</evidence>
<feature type="signal peptide" evidence="1">
    <location>
        <begin position="1"/>
        <end position="31"/>
    </location>
</feature>
<dbReference type="EMBL" id="CP060828">
    <property type="protein sequence ID" value="QNP75947.1"/>
    <property type="molecule type" value="Genomic_DNA"/>
</dbReference>